<reference evidence="1" key="1">
    <citation type="journal article" date="2020" name="Ecol. Evol.">
        <title>Genome structure and content of the rice root-knot nematode (Meloidogyne graminicola).</title>
        <authorList>
            <person name="Phan N.T."/>
            <person name="Danchin E.G.J."/>
            <person name="Klopp C."/>
            <person name="Perfus-Barbeoch L."/>
            <person name="Kozlowski D.K."/>
            <person name="Koutsovoulos G.D."/>
            <person name="Lopez-Roques C."/>
            <person name="Bouchez O."/>
            <person name="Zahm M."/>
            <person name="Besnard G."/>
            <person name="Bellafiore S."/>
        </authorList>
    </citation>
    <scope>NUCLEOTIDE SEQUENCE</scope>
    <source>
        <strain evidence="1">VN-18</strain>
    </source>
</reference>
<dbReference type="AlphaFoldDB" id="A0A8S9ZDR7"/>
<name>A0A8S9ZDR7_9BILA</name>
<organism evidence="1 2">
    <name type="scientific">Meloidogyne graminicola</name>
    <dbReference type="NCBI Taxonomy" id="189291"/>
    <lineage>
        <taxon>Eukaryota</taxon>
        <taxon>Metazoa</taxon>
        <taxon>Ecdysozoa</taxon>
        <taxon>Nematoda</taxon>
        <taxon>Chromadorea</taxon>
        <taxon>Rhabditida</taxon>
        <taxon>Tylenchina</taxon>
        <taxon>Tylenchomorpha</taxon>
        <taxon>Tylenchoidea</taxon>
        <taxon>Meloidogynidae</taxon>
        <taxon>Meloidogyninae</taxon>
        <taxon>Meloidogyne</taxon>
    </lineage>
</organism>
<keyword evidence="2" id="KW-1185">Reference proteome</keyword>
<comment type="caution">
    <text evidence="1">The sequence shown here is derived from an EMBL/GenBank/DDBJ whole genome shotgun (WGS) entry which is preliminary data.</text>
</comment>
<gene>
    <name evidence="1" type="ORF">Mgra_00009163</name>
</gene>
<evidence type="ECO:0000313" key="1">
    <source>
        <dbReference type="EMBL" id="KAF7629838.1"/>
    </source>
</evidence>
<dbReference type="EMBL" id="JABEBT010000140">
    <property type="protein sequence ID" value="KAF7629838.1"/>
    <property type="molecule type" value="Genomic_DNA"/>
</dbReference>
<protein>
    <submittedName>
        <fullName evidence="1">Uncharacterized protein</fullName>
    </submittedName>
</protein>
<dbReference type="Proteomes" id="UP000605970">
    <property type="component" value="Unassembled WGS sequence"/>
</dbReference>
<accession>A0A8S9ZDR7</accession>
<evidence type="ECO:0000313" key="2">
    <source>
        <dbReference type="Proteomes" id="UP000605970"/>
    </source>
</evidence>
<sequence length="150" mass="17746">MKTKINKYNAKILLKNRNKDLFRCDNYGENCFLIVKNLYNIIEGNYLSLSSNLSAKLDVQSFCLTNFLFKKYDGANVIGGNALTLERCTTNEDIFNNHYSILVGEQLYYFRWDFERTNKAEEHFPNVYFKKETQEFEGLKICNEFLKIEK</sequence>
<proteinExistence type="predicted"/>